<name>A0A1G7RS09_THETY</name>
<feature type="transmembrane region" description="Helical" evidence="1">
    <location>
        <begin position="12"/>
        <end position="29"/>
    </location>
</feature>
<dbReference type="Pfam" id="PF07853">
    <property type="entry name" value="DUF1648"/>
    <property type="match status" value="1"/>
</dbReference>
<dbReference type="Proteomes" id="UP000183404">
    <property type="component" value="Unassembled WGS sequence"/>
</dbReference>
<evidence type="ECO:0000313" key="3">
    <source>
        <dbReference type="EMBL" id="SDG12969.1"/>
    </source>
</evidence>
<evidence type="ECO:0000256" key="1">
    <source>
        <dbReference type="SAM" id="Phobius"/>
    </source>
</evidence>
<dbReference type="AlphaFoldDB" id="A0A1G7RS09"/>
<reference evidence="3 4" key="1">
    <citation type="submission" date="2016-10" db="EMBL/GenBank/DDBJ databases">
        <authorList>
            <person name="de Groot N.N."/>
        </authorList>
    </citation>
    <scope>NUCLEOTIDE SEQUENCE [LARGE SCALE GENOMIC DNA]</scope>
    <source>
        <strain evidence="3 4">DSM 569</strain>
    </source>
</reference>
<feature type="transmembrane region" description="Helical" evidence="1">
    <location>
        <begin position="79"/>
        <end position="101"/>
    </location>
</feature>
<keyword evidence="1" id="KW-0812">Transmembrane</keyword>
<accession>A0A1G7RS09</accession>
<dbReference type="RefSeq" id="WP_003867113.1">
    <property type="nucleotide sequence ID" value="NZ_FNBS01000045.1"/>
</dbReference>
<organism evidence="3 4">
    <name type="scientific">Thermoanaerobacter thermohydrosulfuricus</name>
    <name type="common">Clostridium thermohydrosulfuricum</name>
    <dbReference type="NCBI Taxonomy" id="1516"/>
    <lineage>
        <taxon>Bacteria</taxon>
        <taxon>Bacillati</taxon>
        <taxon>Bacillota</taxon>
        <taxon>Clostridia</taxon>
        <taxon>Thermoanaerobacterales</taxon>
        <taxon>Thermoanaerobacteraceae</taxon>
        <taxon>Thermoanaerobacter</taxon>
    </lineage>
</organism>
<dbReference type="EMBL" id="FNBS01000045">
    <property type="protein sequence ID" value="SDG12969.1"/>
    <property type="molecule type" value="Genomic_DNA"/>
</dbReference>
<keyword evidence="1" id="KW-1133">Transmembrane helix</keyword>
<sequence>MRAINFLGKNNWLFAVLTFIINIIFYKALPQTVAIQWHFDGSISNTVSKMTFVFILPLIQLLFYGYVRLKTKSIGETLYTYLYAIFVNLLMLIVDVIILIINLKSVLKG</sequence>
<feature type="transmembrane region" description="Helical" evidence="1">
    <location>
        <begin position="49"/>
        <end position="67"/>
    </location>
</feature>
<dbReference type="InterPro" id="IPR012867">
    <property type="entry name" value="DUF1648"/>
</dbReference>
<evidence type="ECO:0000259" key="2">
    <source>
        <dbReference type="Pfam" id="PF07853"/>
    </source>
</evidence>
<evidence type="ECO:0000313" key="4">
    <source>
        <dbReference type="Proteomes" id="UP000183404"/>
    </source>
</evidence>
<gene>
    <name evidence="3" type="ORF">SAMN04244560_01833</name>
</gene>
<feature type="domain" description="DUF1648" evidence="2">
    <location>
        <begin position="13"/>
        <end position="61"/>
    </location>
</feature>
<proteinExistence type="predicted"/>
<protein>
    <recommendedName>
        <fullName evidence="2">DUF1648 domain-containing protein</fullName>
    </recommendedName>
</protein>
<keyword evidence="1" id="KW-0472">Membrane</keyword>